<comment type="similarity">
    <text evidence="1">Belongs to the ComF/GntX family.</text>
</comment>
<evidence type="ECO:0000259" key="3">
    <source>
        <dbReference type="Pfam" id="PF18912"/>
    </source>
</evidence>
<dbReference type="Pfam" id="PF00156">
    <property type="entry name" value="Pribosyltran"/>
    <property type="match status" value="1"/>
</dbReference>
<keyword evidence="5" id="KW-1185">Reference proteome</keyword>
<sequence>MLQEPDAGLHSLDWRRCSLGGLRRIWRAGLDFLLPPRCLTCDAPSAEPDAVCPSCWGLMPFIEAPWCTRYGTPLPFDLGPEGLSARAIASPPLFNRARAATLYGGPARDLVLALKFGGRREVAAPMGRLMAAAGRELFQPDTLVLPVPLHRTRLWQRRFNQAALLGQEVARIKGVGFEPLMLERRRRTRQQVGLHADERSRNVRGAFALRPEAAMKISGWPVVLVDDVLTTGSTVEACTRVLLRAGARQVDVLTFAIADPSLTAE</sequence>
<dbReference type="SUPFAM" id="SSF53271">
    <property type="entry name" value="PRTase-like"/>
    <property type="match status" value="1"/>
</dbReference>
<dbReference type="Pfam" id="PF18912">
    <property type="entry name" value="DZR_2"/>
    <property type="match status" value="1"/>
</dbReference>
<dbReference type="InterPro" id="IPR044005">
    <property type="entry name" value="DZR_2"/>
</dbReference>
<proteinExistence type="inferred from homology"/>
<dbReference type="Proteomes" id="UP000183900">
    <property type="component" value="Unassembled WGS sequence"/>
</dbReference>
<name>A0A0K6IBP4_9HYPH</name>
<keyword evidence="4" id="KW-0808">Transferase</keyword>
<accession>A0A0K6IBP4</accession>
<feature type="domain" description="Phosphoribosyltransferase" evidence="2">
    <location>
        <begin position="203"/>
        <end position="256"/>
    </location>
</feature>
<dbReference type="InterPro" id="IPR051910">
    <property type="entry name" value="ComF/GntX_DNA_util-trans"/>
</dbReference>
<organism evidence="4 5">
    <name type="scientific">Pannonibacter indicus</name>
    <dbReference type="NCBI Taxonomy" id="466044"/>
    <lineage>
        <taxon>Bacteria</taxon>
        <taxon>Pseudomonadati</taxon>
        <taxon>Pseudomonadota</taxon>
        <taxon>Alphaproteobacteria</taxon>
        <taxon>Hyphomicrobiales</taxon>
        <taxon>Stappiaceae</taxon>
        <taxon>Pannonibacter</taxon>
    </lineage>
</organism>
<gene>
    <name evidence="4" type="ORF">Ga0061067_12116</name>
</gene>
<dbReference type="EMBL" id="CYHE01000021">
    <property type="protein sequence ID" value="CUB00742.1"/>
    <property type="molecule type" value="Genomic_DNA"/>
</dbReference>
<dbReference type="GO" id="GO:0016757">
    <property type="term" value="F:glycosyltransferase activity"/>
    <property type="evidence" value="ECO:0007669"/>
    <property type="project" value="UniProtKB-KW"/>
</dbReference>
<dbReference type="CDD" id="cd06223">
    <property type="entry name" value="PRTases_typeI"/>
    <property type="match status" value="1"/>
</dbReference>
<dbReference type="InterPro" id="IPR029057">
    <property type="entry name" value="PRTase-like"/>
</dbReference>
<dbReference type="PANTHER" id="PTHR47505">
    <property type="entry name" value="DNA UTILIZATION PROTEIN YHGH"/>
    <property type="match status" value="1"/>
</dbReference>
<reference evidence="5" key="1">
    <citation type="submission" date="2015-08" db="EMBL/GenBank/DDBJ databases">
        <authorList>
            <person name="Varghese N."/>
        </authorList>
    </citation>
    <scope>NUCLEOTIDE SEQUENCE [LARGE SCALE GENOMIC DNA]</scope>
    <source>
        <strain evidence="5">DSM 23407</strain>
    </source>
</reference>
<evidence type="ECO:0000259" key="2">
    <source>
        <dbReference type="Pfam" id="PF00156"/>
    </source>
</evidence>
<keyword evidence="4" id="KW-0328">Glycosyltransferase</keyword>
<dbReference type="RefSeq" id="WP_055457111.1">
    <property type="nucleotide sequence ID" value="NZ_CYHE01000021.1"/>
</dbReference>
<dbReference type="OrthoDB" id="9779910at2"/>
<evidence type="ECO:0000256" key="1">
    <source>
        <dbReference type="ARBA" id="ARBA00008007"/>
    </source>
</evidence>
<dbReference type="AlphaFoldDB" id="A0A0K6IBP4"/>
<feature type="domain" description="Double zinc ribbon" evidence="3">
    <location>
        <begin position="30"/>
        <end position="75"/>
    </location>
</feature>
<dbReference type="InterPro" id="IPR000836">
    <property type="entry name" value="PRTase_dom"/>
</dbReference>
<evidence type="ECO:0000313" key="4">
    <source>
        <dbReference type="EMBL" id="CUB00742.1"/>
    </source>
</evidence>
<dbReference type="Gene3D" id="3.40.50.2020">
    <property type="match status" value="1"/>
</dbReference>
<evidence type="ECO:0000313" key="5">
    <source>
        <dbReference type="Proteomes" id="UP000183900"/>
    </source>
</evidence>
<protein>
    <submittedName>
        <fullName evidence="4">Predicted amidophosphoribosyltransferases</fullName>
    </submittedName>
</protein>
<dbReference type="PANTHER" id="PTHR47505:SF1">
    <property type="entry name" value="DNA UTILIZATION PROTEIN YHGH"/>
    <property type="match status" value="1"/>
</dbReference>